<accession>A0A0K2VVM4</accession>
<feature type="transmembrane region" description="Helical" evidence="1">
    <location>
        <begin position="324"/>
        <end position="344"/>
    </location>
</feature>
<feature type="transmembrane region" description="Helical" evidence="1">
    <location>
        <begin position="137"/>
        <end position="157"/>
    </location>
</feature>
<proteinExistence type="predicted"/>
<feature type="transmembrane region" description="Helical" evidence="1">
    <location>
        <begin position="260"/>
        <end position="279"/>
    </location>
</feature>
<name>A0A0K2VVM4_MESPL</name>
<evidence type="ECO:0008006" key="4">
    <source>
        <dbReference type="Google" id="ProtNLM"/>
    </source>
</evidence>
<feature type="transmembrane region" description="Helical" evidence="1">
    <location>
        <begin position="75"/>
        <end position="97"/>
    </location>
</feature>
<feature type="transmembrane region" description="Helical" evidence="1">
    <location>
        <begin position="198"/>
        <end position="214"/>
    </location>
</feature>
<feature type="transmembrane region" description="Helical" evidence="1">
    <location>
        <begin position="374"/>
        <end position="391"/>
    </location>
</feature>
<evidence type="ECO:0000313" key="3">
    <source>
        <dbReference type="Proteomes" id="UP000182888"/>
    </source>
</evidence>
<feature type="transmembrane region" description="Helical" evidence="1">
    <location>
        <begin position="169"/>
        <end position="191"/>
    </location>
</feature>
<evidence type="ECO:0000313" key="2">
    <source>
        <dbReference type="EMBL" id="CDX54589.1"/>
    </source>
</evidence>
<sequence length="548" mass="59134">MKITLLLAAALAGILYFLVDGFTAPVMPDEIGYLAIARYLVDGQQLNLSLVALYSFGQSLLIAPIDWFAQQPDLIYQLSLLISIVSTALVPVLLVSIAKRLGHAPSWEVVFSAIIVSVFPAYFFQNFLIWPEATFRLFFLVTVYVFASAWVTGRWQYWLVLPVCVEWLFALHPRALGIIPVTALFILWGAYKGQAGKLTAAVALAILVGMHMAVREADGHFQMALWQYRSAGGERAAAFAAMLGSLPGIKNAVAVAAGQAWAAVVASFGFVAIGVYGALLAVVRRTLPKDIVLFALLASGAVFAASVMQMMQFTRIDHVIYERYVDGVTTPFAFAGLIICLRAAQRRDIPAVSIVAVVVPMAIALYGFRHAQLVGVGIPTVSGLTWINQIIDQSDLTLTHLLVVCSLLSLSVFLAFYTFALNKVAALAGLSLVVVVLDATIYRSAVAMQTFHQDVLAISQNVYSKGTFQDVHWDYSASASGNTLIDQFATVNRQMPTSVIASEDIPVGDAAVVGGSFSKDGYFCIGVFRDGTKLLVRGLDPDGDPSCP</sequence>
<feature type="transmembrane region" description="Helical" evidence="1">
    <location>
        <begin position="351"/>
        <end position="368"/>
    </location>
</feature>
<feature type="transmembrane region" description="Helical" evidence="1">
    <location>
        <begin position="45"/>
        <end position="63"/>
    </location>
</feature>
<dbReference type="EMBL" id="CCND01000011">
    <property type="protein sequence ID" value="CDX54589.1"/>
    <property type="molecule type" value="Genomic_DNA"/>
</dbReference>
<feature type="transmembrane region" description="Helical" evidence="1">
    <location>
        <begin position="291"/>
        <end position="312"/>
    </location>
</feature>
<feature type="transmembrane region" description="Helical" evidence="1">
    <location>
        <begin position="109"/>
        <end position="130"/>
    </location>
</feature>
<keyword evidence="1" id="KW-1133">Transmembrane helix</keyword>
<dbReference type="AlphaFoldDB" id="A0A0K2VVM4"/>
<dbReference type="Proteomes" id="UP000182888">
    <property type="component" value="Unassembled WGS sequence"/>
</dbReference>
<organism evidence="2 3">
    <name type="scientific">Mesorhizobium plurifarium</name>
    <dbReference type="NCBI Taxonomy" id="69974"/>
    <lineage>
        <taxon>Bacteria</taxon>
        <taxon>Pseudomonadati</taxon>
        <taxon>Pseudomonadota</taxon>
        <taxon>Alphaproteobacteria</taxon>
        <taxon>Hyphomicrobiales</taxon>
        <taxon>Phyllobacteriaceae</taxon>
        <taxon>Mesorhizobium</taxon>
    </lineage>
</organism>
<keyword evidence="1" id="KW-0812">Transmembrane</keyword>
<reference evidence="3" key="1">
    <citation type="submission" date="2014-08" db="EMBL/GenBank/DDBJ databases">
        <authorList>
            <person name="Edwards T."/>
        </authorList>
    </citation>
    <scope>NUCLEOTIDE SEQUENCE [LARGE SCALE GENOMIC DNA]</scope>
</reference>
<gene>
    <name evidence="2" type="ORF">MPL1032_190165</name>
</gene>
<feature type="transmembrane region" description="Helical" evidence="1">
    <location>
        <begin position="398"/>
        <end position="418"/>
    </location>
</feature>
<evidence type="ECO:0000256" key="1">
    <source>
        <dbReference type="SAM" id="Phobius"/>
    </source>
</evidence>
<protein>
    <recommendedName>
        <fullName evidence="4">Glycosyltransferase RgtA/B/C/D-like domain-containing protein</fullName>
    </recommendedName>
</protein>
<feature type="transmembrane region" description="Helical" evidence="1">
    <location>
        <begin position="424"/>
        <end position="442"/>
    </location>
</feature>
<keyword evidence="1" id="KW-0472">Membrane</keyword>